<dbReference type="CDD" id="cd22744">
    <property type="entry name" value="OTU"/>
    <property type="match status" value="1"/>
</dbReference>
<dbReference type="OrthoDB" id="1915076at2759"/>
<protein>
    <recommendedName>
        <fullName evidence="4">OTU domain-containing protein</fullName>
    </recommendedName>
</protein>
<evidence type="ECO:0000313" key="2">
    <source>
        <dbReference type="EMBL" id="KNZ43711.1"/>
    </source>
</evidence>
<dbReference type="Proteomes" id="UP000037035">
    <property type="component" value="Unassembled WGS sequence"/>
</dbReference>
<proteinExistence type="predicted"/>
<dbReference type="EMBL" id="LAVV01015658">
    <property type="protein sequence ID" value="KNZ43711.1"/>
    <property type="molecule type" value="Genomic_DNA"/>
</dbReference>
<name>A0A0L6U5B1_9BASI</name>
<sequence>MNPSKQELTSSYPKACKPPMVDRKLPRRRSKSKVNLANLHKNEGSARPKYIDKILDVEADGLCEIQVIVWALGRGQDSFMDVRKEIHNNLKGKSELYLNQEFLDEIARVSQRIHVEELGPCDIDHWMSKPRMGHLMAELYNRPVFYYVKSWSQTFFPSTTLPNNNTPIFMGLTESPNFVVFKMKNENIFPAAQMEKNWEQIATPEVIQLKNRYLRC</sequence>
<evidence type="ECO:0000256" key="1">
    <source>
        <dbReference type="SAM" id="MobiDB-lite"/>
    </source>
</evidence>
<feature type="compositionally biased region" description="Polar residues" evidence="1">
    <location>
        <begin position="1"/>
        <end position="12"/>
    </location>
</feature>
<dbReference type="AlphaFoldDB" id="A0A0L6U5B1"/>
<evidence type="ECO:0008006" key="4">
    <source>
        <dbReference type="Google" id="ProtNLM"/>
    </source>
</evidence>
<accession>A0A0L6U5B1</accession>
<keyword evidence="3" id="KW-1185">Reference proteome</keyword>
<comment type="caution">
    <text evidence="2">The sequence shown here is derived from an EMBL/GenBank/DDBJ whole genome shotgun (WGS) entry which is preliminary data.</text>
</comment>
<feature type="region of interest" description="Disordered" evidence="1">
    <location>
        <begin position="1"/>
        <end position="29"/>
    </location>
</feature>
<dbReference type="VEuPathDB" id="FungiDB:VP01_994g5"/>
<gene>
    <name evidence="2" type="ORF">VP01_994g5</name>
</gene>
<reference evidence="2 3" key="1">
    <citation type="submission" date="2015-08" db="EMBL/GenBank/DDBJ databases">
        <title>Next Generation Sequencing and Analysis of the Genome of Puccinia sorghi L Schw, the Causal Agent of Maize Common Rust.</title>
        <authorList>
            <person name="Rochi L."/>
            <person name="Burguener G."/>
            <person name="Darino M."/>
            <person name="Turjanski A."/>
            <person name="Kreff E."/>
            <person name="Dieguez M.J."/>
            <person name="Sacco F."/>
        </authorList>
    </citation>
    <scope>NUCLEOTIDE SEQUENCE [LARGE SCALE GENOMIC DNA]</scope>
    <source>
        <strain evidence="2 3">RO10H11247</strain>
    </source>
</reference>
<organism evidence="2 3">
    <name type="scientific">Puccinia sorghi</name>
    <dbReference type="NCBI Taxonomy" id="27349"/>
    <lineage>
        <taxon>Eukaryota</taxon>
        <taxon>Fungi</taxon>
        <taxon>Dikarya</taxon>
        <taxon>Basidiomycota</taxon>
        <taxon>Pucciniomycotina</taxon>
        <taxon>Pucciniomycetes</taxon>
        <taxon>Pucciniales</taxon>
        <taxon>Pucciniaceae</taxon>
        <taxon>Puccinia</taxon>
    </lineage>
</organism>
<evidence type="ECO:0000313" key="3">
    <source>
        <dbReference type="Proteomes" id="UP000037035"/>
    </source>
</evidence>